<sequence length="103" mass="10873">MNKQSSWLWILLGLFALVVFGDELLAIVGAIIGVIFSVGFAGLLILTIAAVVFGAVLVVGGSVAVALLAAGVALAAVLFSWLWPYLLVGFIIYLMVRKRPKTV</sequence>
<gene>
    <name evidence="2" type="ORF">AB8S08_10430</name>
</gene>
<protein>
    <recommendedName>
        <fullName evidence="3">Phage shock protein G</fullName>
    </recommendedName>
</protein>
<feature type="transmembrane region" description="Helical" evidence="1">
    <location>
        <begin position="6"/>
        <end position="36"/>
    </location>
</feature>
<reference evidence="2" key="1">
    <citation type="submission" date="2024-07" db="EMBL/GenBank/DDBJ databases">
        <title>Whole genome sequence of bacterial strains from algal surface.</title>
        <authorList>
            <person name="Kumar P."/>
        </authorList>
    </citation>
    <scope>NUCLEOTIDE SEQUENCE</scope>
    <source>
        <strain evidence="2">PP-1MA</strain>
    </source>
</reference>
<dbReference type="AlphaFoldDB" id="A0AB39X9Y5"/>
<evidence type="ECO:0008006" key="3">
    <source>
        <dbReference type="Google" id="ProtNLM"/>
    </source>
</evidence>
<accession>A0AB39X9Y5</accession>
<dbReference type="EMBL" id="CP165718">
    <property type="protein sequence ID" value="XDV09168.1"/>
    <property type="molecule type" value="Genomic_DNA"/>
</dbReference>
<name>A0AB39X9Y5_9GAMM</name>
<evidence type="ECO:0000313" key="2">
    <source>
        <dbReference type="EMBL" id="XDV09168.1"/>
    </source>
</evidence>
<evidence type="ECO:0000256" key="1">
    <source>
        <dbReference type="SAM" id="Phobius"/>
    </source>
</evidence>
<dbReference type="RefSeq" id="WP_153826813.1">
    <property type="nucleotide sequence ID" value="NZ_CP165718.1"/>
</dbReference>
<keyword evidence="1" id="KW-1133">Transmembrane helix</keyword>
<keyword evidence="1" id="KW-0472">Membrane</keyword>
<proteinExistence type="predicted"/>
<keyword evidence="1" id="KW-0812">Transmembrane</keyword>
<feature type="transmembrane region" description="Helical" evidence="1">
    <location>
        <begin position="43"/>
        <end position="67"/>
    </location>
</feature>
<feature type="transmembrane region" description="Helical" evidence="1">
    <location>
        <begin position="73"/>
        <end position="96"/>
    </location>
</feature>
<organism evidence="2">
    <name type="scientific">Pseudidiomarina sp. PP-1MA</name>
    <dbReference type="NCBI Taxonomy" id="3237706"/>
    <lineage>
        <taxon>Bacteria</taxon>
        <taxon>Pseudomonadati</taxon>
        <taxon>Pseudomonadota</taxon>
        <taxon>Gammaproteobacteria</taxon>
        <taxon>Alteromonadales</taxon>
        <taxon>Idiomarinaceae</taxon>
        <taxon>Pseudidiomarina</taxon>
    </lineage>
</organism>